<dbReference type="EMBL" id="BMLZ01000024">
    <property type="protein sequence ID" value="GGP30327.1"/>
    <property type="molecule type" value="Genomic_DNA"/>
</dbReference>
<evidence type="ECO:0000313" key="1">
    <source>
        <dbReference type="EMBL" id="GGI88179.1"/>
    </source>
</evidence>
<reference evidence="1" key="2">
    <citation type="journal article" date="2014" name="Int. J. Syst. Evol. Microbiol.">
        <title>Complete genome sequence of Corynebacterium casei LMG S-19264T (=DSM 44701T), isolated from a smear-ripened cheese.</title>
        <authorList>
            <consortium name="US DOE Joint Genome Institute (JGI-PGF)"/>
            <person name="Walter F."/>
            <person name="Albersmeier A."/>
            <person name="Kalinowski J."/>
            <person name="Ruckert C."/>
        </authorList>
    </citation>
    <scope>NUCLEOTIDE SEQUENCE</scope>
    <source>
        <strain evidence="1">CGMCC 1.8885</strain>
    </source>
</reference>
<name>A0AAV4KA46_9DEIO</name>
<evidence type="ECO:0000313" key="2">
    <source>
        <dbReference type="EMBL" id="GGP30327.1"/>
    </source>
</evidence>
<reference evidence="3" key="3">
    <citation type="journal article" date="2019" name="Int. J. Syst. Evol. Microbiol.">
        <title>The Global Catalogue of Microorganisms (GCM) 10K type strain sequencing project: providing services to taxonomists for standard genome sequencing and annotation.</title>
        <authorList>
            <consortium name="The Broad Institute Genomics Platform"/>
            <consortium name="The Broad Institute Genome Sequencing Center for Infectious Disease"/>
            <person name="Wu L."/>
            <person name="Ma J."/>
        </authorList>
    </citation>
    <scope>NUCLEOTIDE SEQUENCE [LARGE SCALE GENOMIC DNA]</scope>
    <source>
        <strain evidence="3">CGMCC 1.8884</strain>
    </source>
</reference>
<reference evidence="2" key="1">
    <citation type="journal article" date="2014" name="Int. J. Syst. Evol. Microbiol.">
        <title>Complete genome of a new Firmicutes species belonging to the dominant human colonic microbiota ('Ruminococcus bicirculans') reveals two chromosomes and a selective capacity to utilize plant glucans.</title>
        <authorList>
            <consortium name="NISC Comparative Sequencing Program"/>
            <person name="Wegmann U."/>
            <person name="Louis P."/>
            <person name="Goesmann A."/>
            <person name="Henrissat B."/>
            <person name="Duncan S.H."/>
            <person name="Flint H.J."/>
        </authorList>
    </citation>
    <scope>NUCLEOTIDE SEQUENCE</scope>
    <source>
        <strain evidence="2">CGMCC 1.8884</strain>
    </source>
</reference>
<dbReference type="Proteomes" id="UP000630135">
    <property type="component" value="Unassembled WGS sequence"/>
</dbReference>
<evidence type="ECO:0000313" key="4">
    <source>
        <dbReference type="Proteomes" id="UP000652720"/>
    </source>
</evidence>
<comment type="caution">
    <text evidence="1">The sequence shown here is derived from an EMBL/GenBank/DDBJ whole genome shotgun (WGS) entry which is preliminary data.</text>
</comment>
<accession>A0AAV4KA46</accession>
<dbReference type="AlphaFoldDB" id="A0AAV4KA46"/>
<dbReference type="Proteomes" id="UP000652720">
    <property type="component" value="Unassembled WGS sequence"/>
</dbReference>
<organism evidence="1 4">
    <name type="scientific">Deinococcus wulumuqiensis</name>
    <dbReference type="NCBI Taxonomy" id="980427"/>
    <lineage>
        <taxon>Bacteria</taxon>
        <taxon>Thermotogati</taxon>
        <taxon>Deinococcota</taxon>
        <taxon>Deinococci</taxon>
        <taxon>Deinococcales</taxon>
        <taxon>Deinococcaceae</taxon>
        <taxon>Deinococcus</taxon>
    </lineage>
</organism>
<evidence type="ECO:0000313" key="3">
    <source>
        <dbReference type="Proteomes" id="UP000630135"/>
    </source>
</evidence>
<proteinExistence type="predicted"/>
<keyword evidence="3" id="KW-1185">Reference proteome</keyword>
<protein>
    <submittedName>
        <fullName evidence="1">Uncharacterized protein</fullName>
    </submittedName>
</protein>
<gene>
    <name evidence="2" type="ORF">GCM10008021_19780</name>
    <name evidence="1" type="ORF">GCM10010914_23200</name>
</gene>
<dbReference type="EMBL" id="BMMA01000024">
    <property type="protein sequence ID" value="GGI88179.1"/>
    <property type="molecule type" value="Genomic_DNA"/>
</dbReference>
<sequence>MAAKTIKTREQAVREAKRMKLPIPATPEEIAPIAAQYGILEEQKRSLFLSDTVAAGNHIEALNHLRAGDIQSYLEFWGESKGEEWKWKEEIKDIAEQKPWGIEKLILLVFDNSFSLYNLYYRSLLFRWLSREAEVVEEGTIEFAASKGIEFEELPEQIFVSREHSIRQQFLEINLLEDRLFQKFRYYNHYPSQTRWILPIEIPEWVRFLLGLPILEEAKIDYPAHLQPTLTAQPYILVDRATRDGRNWTYSPDFNLFPFFEGKGMTLSYDPRPNSSGDIQAAATLAIEEISKLDDRTADVWRVILWKAMENGPADGNVYKRIRIDAREVAQLMGYKKHHKGGMKPEHVLEVQEALQHIENMRLYIDASTKGTLEKDTGQAKGKRKLKAVQKAREEKLVSVMAREVERDLFGKTYHMIWEIALGDWAQYFPLSYAPMVKALVALPAKAKWAKRLGTELMLHYREDARCGSKVKKLKWSTLLDRAGLLKEVEEMRASRNTARVRKYAEAALDQLREIAVLEKWQMKETHLSQVNDGDGKPGNFDRWLESVVEIHAPHEVLELLDTIKRPDSKKEKAKRTPPSK</sequence>
<reference evidence="1" key="4">
    <citation type="submission" date="2023-08" db="EMBL/GenBank/DDBJ databases">
        <authorList>
            <person name="Sun Q."/>
            <person name="Zhou Y."/>
        </authorList>
    </citation>
    <scope>NUCLEOTIDE SEQUENCE</scope>
    <source>
        <strain evidence="2">CGMCC 1.8884</strain>
        <strain evidence="1">CGMCC 1.8885</strain>
    </source>
</reference>